<name>A0A832H245_9CYAN</name>
<proteinExistence type="predicted"/>
<dbReference type="EMBL" id="DSRD01000345">
    <property type="protein sequence ID" value="HGW93682.1"/>
    <property type="molecule type" value="Genomic_DNA"/>
</dbReference>
<dbReference type="Gene3D" id="3.90.70.10">
    <property type="entry name" value="Cysteine proteinases"/>
    <property type="match status" value="1"/>
</dbReference>
<protein>
    <recommendedName>
        <fullName evidence="1">Peptidase C39-like domain-containing protein</fullName>
    </recommendedName>
</protein>
<accession>A0A832H245</accession>
<evidence type="ECO:0000259" key="1">
    <source>
        <dbReference type="Pfam" id="PF13529"/>
    </source>
</evidence>
<gene>
    <name evidence="2" type="ORF">ENR47_05285</name>
</gene>
<sequence length="257" mass="28771">MYAKVLRSTILKQSTAAAKTLLPQHKAELKPGTYDVVRWEFAANGHQKVTFADKISGYQTWLVWGDDIDCDGEPKQINLKVPYYSQRDNQEQWWRTCSTSSHAMVLNFLKPGSVASDDEYFQKYVKPYGDSTDWTVHTNAYKRFGIDSAYRQNLDFTDLEKSLELGYPIVIGVLHHGPVAAPSGGGHIIVITGMDKTKGVFYSNDPWGAGFSYTNTNGRNVEYPVNPTLDRRWLVDGPKTGWGRLITAIDGKPTGLG</sequence>
<reference evidence="2" key="1">
    <citation type="journal article" date="2020" name="mSystems">
        <title>Genome- and Community-Level Interaction Insights into Carbon Utilization and Element Cycling Functions of Hydrothermarchaeota in Hydrothermal Sediment.</title>
        <authorList>
            <person name="Zhou Z."/>
            <person name="Liu Y."/>
            <person name="Xu W."/>
            <person name="Pan J."/>
            <person name="Luo Z.H."/>
            <person name="Li M."/>
        </authorList>
    </citation>
    <scope>NUCLEOTIDE SEQUENCE [LARGE SCALE GENOMIC DNA]</scope>
    <source>
        <strain evidence="2">SpSt-402</strain>
    </source>
</reference>
<dbReference type="InterPro" id="IPR039564">
    <property type="entry name" value="Peptidase_C39-like"/>
</dbReference>
<evidence type="ECO:0000313" key="2">
    <source>
        <dbReference type="EMBL" id="HGW93682.1"/>
    </source>
</evidence>
<comment type="caution">
    <text evidence="2">The sequence shown here is derived from an EMBL/GenBank/DDBJ whole genome shotgun (WGS) entry which is preliminary data.</text>
</comment>
<dbReference type="Pfam" id="PF13529">
    <property type="entry name" value="Peptidase_C39_2"/>
    <property type="match status" value="1"/>
</dbReference>
<organism evidence="2">
    <name type="scientific">Oscillatoriales cyanobacterium SpSt-402</name>
    <dbReference type="NCBI Taxonomy" id="2282168"/>
    <lineage>
        <taxon>Bacteria</taxon>
        <taxon>Bacillati</taxon>
        <taxon>Cyanobacteriota</taxon>
        <taxon>Cyanophyceae</taxon>
        <taxon>Oscillatoriophycideae</taxon>
        <taxon>Oscillatoriales</taxon>
    </lineage>
</organism>
<feature type="domain" description="Peptidase C39-like" evidence="1">
    <location>
        <begin position="79"/>
        <end position="207"/>
    </location>
</feature>
<dbReference type="AlphaFoldDB" id="A0A832H245"/>